<organism evidence="1 2">
    <name type="scientific">Ensifer adhaerens</name>
    <name type="common">Sinorhizobium morelense</name>
    <dbReference type="NCBI Taxonomy" id="106592"/>
    <lineage>
        <taxon>Bacteria</taxon>
        <taxon>Pseudomonadati</taxon>
        <taxon>Pseudomonadota</taxon>
        <taxon>Alphaproteobacteria</taxon>
        <taxon>Hyphomicrobiales</taxon>
        <taxon>Rhizobiaceae</taxon>
        <taxon>Sinorhizobium/Ensifer group</taxon>
        <taxon>Ensifer</taxon>
    </lineage>
</organism>
<dbReference type="Proteomes" id="UP000823773">
    <property type="component" value="Unassembled WGS sequence"/>
</dbReference>
<keyword evidence="2" id="KW-1185">Reference proteome</keyword>
<proteinExistence type="predicted"/>
<dbReference type="EMBL" id="JAGGJR010000004">
    <property type="protein sequence ID" value="MBP1873554.1"/>
    <property type="molecule type" value="Genomic_DNA"/>
</dbReference>
<gene>
    <name evidence="1" type="ORF">J2Z19_003269</name>
</gene>
<accession>A0ACC5SYS8</accession>
<comment type="caution">
    <text evidence="1">The sequence shown here is derived from an EMBL/GenBank/DDBJ whole genome shotgun (WGS) entry which is preliminary data.</text>
</comment>
<protein>
    <submittedName>
        <fullName evidence="1">Uncharacterized protein</fullName>
    </submittedName>
</protein>
<reference evidence="1" key="1">
    <citation type="submission" date="2021-03" db="EMBL/GenBank/DDBJ databases">
        <title>Genomic Encyclopedia of Type Strains, Phase IV (KMG-IV): sequencing the most valuable type-strain genomes for metagenomic binning, comparative biology and taxonomic classification.</title>
        <authorList>
            <person name="Goeker M."/>
        </authorList>
    </citation>
    <scope>NUCLEOTIDE SEQUENCE</scope>
    <source>
        <strain evidence="1">DSM 18131</strain>
    </source>
</reference>
<sequence length="107" mass="11970">MNQSRTDAIDELDGVVFHPLAQLIVLGDEISPDPPRAQLVTFHHCETVIFQELAQKGKFKMGQLPPMIWQSDHHSSPTDPFVIHLPSLPQSSRPDRRNASLALPTLI</sequence>
<name>A0ACC5SYS8_ENSAD</name>
<evidence type="ECO:0000313" key="1">
    <source>
        <dbReference type="EMBL" id="MBP1873554.1"/>
    </source>
</evidence>
<evidence type="ECO:0000313" key="2">
    <source>
        <dbReference type="Proteomes" id="UP000823773"/>
    </source>
</evidence>